<evidence type="ECO:0000313" key="3">
    <source>
        <dbReference type="Proteomes" id="UP000315017"/>
    </source>
</evidence>
<dbReference type="KEGG" id="aagg:ETAA8_48290"/>
<feature type="transmembrane region" description="Helical" evidence="1">
    <location>
        <begin position="67"/>
        <end position="91"/>
    </location>
</feature>
<dbReference type="AlphaFoldDB" id="A0A517YHM7"/>
<reference evidence="2 3" key="1">
    <citation type="submission" date="2019-02" db="EMBL/GenBank/DDBJ databases">
        <title>Deep-cultivation of Planctomycetes and their phenomic and genomic characterization uncovers novel biology.</title>
        <authorList>
            <person name="Wiegand S."/>
            <person name="Jogler M."/>
            <person name="Boedeker C."/>
            <person name="Pinto D."/>
            <person name="Vollmers J."/>
            <person name="Rivas-Marin E."/>
            <person name="Kohn T."/>
            <person name="Peeters S.H."/>
            <person name="Heuer A."/>
            <person name="Rast P."/>
            <person name="Oberbeckmann S."/>
            <person name="Bunk B."/>
            <person name="Jeske O."/>
            <person name="Meyerdierks A."/>
            <person name="Storesund J.E."/>
            <person name="Kallscheuer N."/>
            <person name="Luecker S."/>
            <person name="Lage O.M."/>
            <person name="Pohl T."/>
            <person name="Merkel B.J."/>
            <person name="Hornburger P."/>
            <person name="Mueller R.-W."/>
            <person name="Bruemmer F."/>
            <person name="Labrenz M."/>
            <person name="Spormann A.M."/>
            <person name="Op den Camp H."/>
            <person name="Overmann J."/>
            <person name="Amann R."/>
            <person name="Jetten M.S.M."/>
            <person name="Mascher T."/>
            <person name="Medema M.H."/>
            <person name="Devos D.P."/>
            <person name="Kaster A.-K."/>
            <person name="Ovreas L."/>
            <person name="Rohde M."/>
            <person name="Galperin M.Y."/>
            <person name="Jogler C."/>
        </authorList>
    </citation>
    <scope>NUCLEOTIDE SEQUENCE [LARGE SCALE GENOMIC DNA]</scope>
    <source>
        <strain evidence="2 3">ETA_A8</strain>
    </source>
</reference>
<feature type="transmembrane region" description="Helical" evidence="1">
    <location>
        <begin position="103"/>
        <end position="125"/>
    </location>
</feature>
<dbReference type="EMBL" id="CP036274">
    <property type="protein sequence ID" value="QDU29714.1"/>
    <property type="molecule type" value="Genomic_DNA"/>
</dbReference>
<organism evidence="2 3">
    <name type="scientific">Anatilimnocola aggregata</name>
    <dbReference type="NCBI Taxonomy" id="2528021"/>
    <lineage>
        <taxon>Bacteria</taxon>
        <taxon>Pseudomonadati</taxon>
        <taxon>Planctomycetota</taxon>
        <taxon>Planctomycetia</taxon>
        <taxon>Pirellulales</taxon>
        <taxon>Pirellulaceae</taxon>
        <taxon>Anatilimnocola</taxon>
    </lineage>
</organism>
<sequence>MGRRKKMLVRRKLLSPRALLAEESKASIAVTVSWMLTLLATSGALVAAGICLVLVRTLQLTPQTSQVLSIMPGLMTLISAVTGILCLALTIMVYRVRSDPPPISITFIAVVLGIFPLATLLIMTLRG</sequence>
<keyword evidence="1" id="KW-0812">Transmembrane</keyword>
<protein>
    <submittedName>
        <fullName evidence="2">Uncharacterized protein</fullName>
    </submittedName>
</protein>
<gene>
    <name evidence="2" type="ORF">ETAA8_48290</name>
</gene>
<feature type="transmembrane region" description="Helical" evidence="1">
    <location>
        <begin position="36"/>
        <end position="55"/>
    </location>
</feature>
<proteinExistence type="predicted"/>
<name>A0A517YHM7_9BACT</name>
<keyword evidence="1" id="KW-0472">Membrane</keyword>
<keyword evidence="1" id="KW-1133">Transmembrane helix</keyword>
<evidence type="ECO:0000313" key="2">
    <source>
        <dbReference type="EMBL" id="QDU29714.1"/>
    </source>
</evidence>
<accession>A0A517YHM7</accession>
<evidence type="ECO:0000256" key="1">
    <source>
        <dbReference type="SAM" id="Phobius"/>
    </source>
</evidence>
<dbReference type="Proteomes" id="UP000315017">
    <property type="component" value="Chromosome"/>
</dbReference>
<keyword evidence="3" id="KW-1185">Reference proteome</keyword>